<reference evidence="1 2" key="1">
    <citation type="submission" date="2018-06" db="EMBL/GenBank/DDBJ databases">
        <authorList>
            <consortium name="Pathogen Informatics"/>
            <person name="Doyle S."/>
        </authorList>
    </citation>
    <scope>NUCLEOTIDE SEQUENCE [LARGE SCALE GENOMIC DNA]</scope>
    <source>
        <strain evidence="1 2">NCTC11647</strain>
    </source>
</reference>
<name>A0A2T3QGS9_PHODM</name>
<evidence type="ECO:0000313" key="2">
    <source>
        <dbReference type="Proteomes" id="UP000251647"/>
    </source>
</evidence>
<dbReference type="RefSeq" id="WP_036765588.1">
    <property type="nucleotide sequence ID" value="NZ_PYOG01000023.1"/>
</dbReference>
<evidence type="ECO:0000313" key="1">
    <source>
        <dbReference type="EMBL" id="SPY44713.1"/>
    </source>
</evidence>
<dbReference type="Proteomes" id="UP000251647">
    <property type="component" value="Unassembled WGS sequence"/>
</dbReference>
<dbReference type="AlphaFoldDB" id="A0A2T3QGS9"/>
<proteinExistence type="predicted"/>
<dbReference type="EMBL" id="UATL01000005">
    <property type="protein sequence ID" value="SPY44713.1"/>
    <property type="molecule type" value="Genomic_DNA"/>
</dbReference>
<accession>A0A2T3QGS9</accession>
<protein>
    <submittedName>
        <fullName evidence="1">Uncharacterized protein</fullName>
    </submittedName>
</protein>
<gene>
    <name evidence="1" type="ORF">NCTC11647_03663</name>
</gene>
<organism evidence="1 2">
    <name type="scientific">Photobacterium damselae</name>
    <dbReference type="NCBI Taxonomy" id="38293"/>
    <lineage>
        <taxon>Bacteria</taxon>
        <taxon>Pseudomonadati</taxon>
        <taxon>Pseudomonadota</taxon>
        <taxon>Gammaproteobacteria</taxon>
        <taxon>Vibrionales</taxon>
        <taxon>Vibrionaceae</taxon>
        <taxon>Photobacterium</taxon>
    </lineage>
</organism>
<sequence>MYHIKNNTIQKIKAEIYPDEIDYNYYLYDINFDGNKDLLVYESGIGPRAEYIYVYLYDIELDKFNAKSYSIIESFRINQDKSSIFLLSNDSVELINTKNKVKYFMDNNLFYFYDGKMKEINKHQYENKVIDCTQFEDIVPSE</sequence>
<dbReference type="OrthoDB" id="9878447at2"/>